<feature type="region of interest" description="Disordered" evidence="1">
    <location>
        <begin position="1"/>
        <end position="25"/>
    </location>
</feature>
<dbReference type="SMART" id="SM00858">
    <property type="entry name" value="SAF"/>
    <property type="match status" value="1"/>
</dbReference>
<evidence type="ECO:0000256" key="1">
    <source>
        <dbReference type="SAM" id="MobiDB-lite"/>
    </source>
</evidence>
<dbReference type="InterPro" id="IPR013974">
    <property type="entry name" value="SAF"/>
</dbReference>
<dbReference type="Proteomes" id="UP000540506">
    <property type="component" value="Unassembled WGS sequence"/>
</dbReference>
<name>A0A7W7W024_KITKI</name>
<proteinExistence type="predicted"/>
<evidence type="ECO:0000313" key="5">
    <source>
        <dbReference type="Proteomes" id="UP000540506"/>
    </source>
</evidence>
<feature type="transmembrane region" description="Helical" evidence="2">
    <location>
        <begin position="38"/>
        <end position="59"/>
    </location>
</feature>
<keyword evidence="2" id="KW-1133">Transmembrane helix</keyword>
<evidence type="ECO:0000259" key="3">
    <source>
        <dbReference type="SMART" id="SM00858"/>
    </source>
</evidence>
<organism evidence="4 5">
    <name type="scientific">Kitasatospora kifunensis</name>
    <name type="common">Streptomyces kifunensis</name>
    <dbReference type="NCBI Taxonomy" id="58351"/>
    <lineage>
        <taxon>Bacteria</taxon>
        <taxon>Bacillati</taxon>
        <taxon>Actinomycetota</taxon>
        <taxon>Actinomycetes</taxon>
        <taxon>Kitasatosporales</taxon>
        <taxon>Streptomycetaceae</taxon>
        <taxon>Kitasatospora</taxon>
    </lineage>
</organism>
<accession>A0A7W7W024</accession>
<dbReference type="CDD" id="cd11614">
    <property type="entry name" value="SAF_CpaB_FlgA_like"/>
    <property type="match status" value="1"/>
</dbReference>
<keyword evidence="2" id="KW-0812">Transmembrane</keyword>
<dbReference type="EMBL" id="JACHJV010000004">
    <property type="protein sequence ID" value="MBB4929146.1"/>
    <property type="molecule type" value="Genomic_DNA"/>
</dbReference>
<dbReference type="AlphaFoldDB" id="A0A7W7W024"/>
<reference evidence="4 5" key="1">
    <citation type="submission" date="2020-08" db="EMBL/GenBank/DDBJ databases">
        <title>Sequencing the genomes of 1000 actinobacteria strains.</title>
        <authorList>
            <person name="Klenk H.-P."/>
        </authorList>
    </citation>
    <scope>NUCLEOTIDE SEQUENCE [LARGE SCALE GENOMIC DNA]</scope>
    <source>
        <strain evidence="4 5">DSM 41654</strain>
    </source>
</reference>
<dbReference type="Pfam" id="PF08666">
    <property type="entry name" value="SAF"/>
    <property type="match status" value="1"/>
</dbReference>
<comment type="caution">
    <text evidence="4">The sequence shown here is derived from an EMBL/GenBank/DDBJ whole genome shotgun (WGS) entry which is preliminary data.</text>
</comment>
<feature type="domain" description="SAF" evidence="3">
    <location>
        <begin position="65"/>
        <end position="129"/>
    </location>
</feature>
<evidence type="ECO:0000313" key="4">
    <source>
        <dbReference type="EMBL" id="MBB4929146.1"/>
    </source>
</evidence>
<keyword evidence="2" id="KW-0472">Membrane</keyword>
<sequence length="232" mass="22994">MSTTVTRPDGTSVPPAGPSSITPATPARTLTARRRRPALLGLSIALVATGGLLGAYAVLATGQHASVLALARPVTEGAVITDSDLTTASITLDPAALKPIRSADRGLVVGKRAANDLHPGALVTKDDLTDAPLVAANQQLVGILLKPGQLPSSPLAPGMAVLIVTTPTQDPNAPSPIGAPPTMAAKVVRVGAPDTTGALTLDVAVPATDGPVLAARAATGRIAVIVAPKDAG</sequence>
<dbReference type="RefSeq" id="WP_184947262.1">
    <property type="nucleotide sequence ID" value="NZ_JACHJV010000004.1"/>
</dbReference>
<evidence type="ECO:0000256" key="2">
    <source>
        <dbReference type="SAM" id="Phobius"/>
    </source>
</evidence>
<keyword evidence="5" id="KW-1185">Reference proteome</keyword>
<protein>
    <recommendedName>
        <fullName evidence="3">SAF domain-containing protein</fullName>
    </recommendedName>
</protein>
<gene>
    <name evidence="4" type="ORF">FHR34_008245</name>
</gene>